<keyword evidence="4" id="KW-1185">Reference proteome</keyword>
<keyword evidence="2" id="KW-0732">Signal</keyword>
<evidence type="ECO:0000256" key="2">
    <source>
        <dbReference type="SAM" id="SignalP"/>
    </source>
</evidence>
<proteinExistence type="predicted"/>
<comment type="caution">
    <text evidence="3">The sequence shown here is derived from an EMBL/GenBank/DDBJ whole genome shotgun (WGS) entry which is preliminary data.</text>
</comment>
<reference evidence="3 4" key="1">
    <citation type="submission" date="2024-08" db="EMBL/GenBank/DDBJ databases">
        <authorList>
            <person name="Cucini C."/>
            <person name="Frati F."/>
        </authorList>
    </citation>
    <scope>NUCLEOTIDE SEQUENCE [LARGE SCALE GENOMIC DNA]</scope>
</reference>
<evidence type="ECO:0000313" key="4">
    <source>
        <dbReference type="Proteomes" id="UP001642540"/>
    </source>
</evidence>
<evidence type="ECO:0000313" key="3">
    <source>
        <dbReference type="EMBL" id="CAL8092387.1"/>
    </source>
</evidence>
<dbReference type="EMBL" id="CAXLJM020000025">
    <property type="protein sequence ID" value="CAL8092387.1"/>
    <property type="molecule type" value="Genomic_DNA"/>
</dbReference>
<accession>A0ABP1Q832</accession>
<keyword evidence="1" id="KW-0175">Coiled coil</keyword>
<evidence type="ECO:0000256" key="1">
    <source>
        <dbReference type="SAM" id="Coils"/>
    </source>
</evidence>
<feature type="signal peptide" evidence="2">
    <location>
        <begin position="1"/>
        <end position="18"/>
    </location>
</feature>
<gene>
    <name evidence="3" type="ORF">ODALV1_LOCUS8200</name>
</gene>
<dbReference type="Proteomes" id="UP001642540">
    <property type="component" value="Unassembled WGS sequence"/>
</dbReference>
<organism evidence="3 4">
    <name type="scientific">Orchesella dallaii</name>
    <dbReference type="NCBI Taxonomy" id="48710"/>
    <lineage>
        <taxon>Eukaryota</taxon>
        <taxon>Metazoa</taxon>
        <taxon>Ecdysozoa</taxon>
        <taxon>Arthropoda</taxon>
        <taxon>Hexapoda</taxon>
        <taxon>Collembola</taxon>
        <taxon>Entomobryomorpha</taxon>
        <taxon>Entomobryoidea</taxon>
        <taxon>Orchesellidae</taxon>
        <taxon>Orchesellinae</taxon>
        <taxon>Orchesella</taxon>
    </lineage>
</organism>
<feature type="coiled-coil region" evidence="1">
    <location>
        <begin position="192"/>
        <end position="219"/>
    </location>
</feature>
<protein>
    <submittedName>
        <fullName evidence="3">Uncharacterized protein</fullName>
    </submittedName>
</protein>
<sequence>MMSFFIKRFCHLLWRALCAFWPFRKEGKFDKKSLNEDGRDPNNDVGSKGAELSKLICAMIETKCKLRVMLRSEYLTLFEATTKLRVADKSKMVTYDGLREAVSDALTFCDTKARVSHMQTKITEIERAYMCYLFHRGMYVRKARMVLGEVKQVYAAINVSPSTMSAEELKEFTKTMETNEIVTKWRTKVRNIMAESEDVNDLTEKLEECVDRMEKLLEMSIRLSHKKKRGHFDGGTTLEMIIEDVTIMTDD</sequence>
<name>A0ABP1Q832_9HEXA</name>
<feature type="chain" id="PRO_5046969663" evidence="2">
    <location>
        <begin position="19"/>
        <end position="251"/>
    </location>
</feature>